<comment type="caution">
    <text evidence="2">The sequence shown here is derived from an EMBL/GenBank/DDBJ whole genome shotgun (WGS) entry which is preliminary data.</text>
</comment>
<evidence type="ECO:0000313" key="2">
    <source>
        <dbReference type="EMBL" id="MXQ06727.1"/>
    </source>
</evidence>
<reference evidence="2 3" key="1">
    <citation type="submission" date="2019-12" db="EMBL/GenBank/DDBJ databases">
        <authorList>
            <person name="Lee S.D."/>
        </authorList>
    </citation>
    <scope>NUCLEOTIDE SEQUENCE [LARGE SCALE GENOMIC DNA]</scope>
    <source>
        <strain evidence="2 3">GH1-50</strain>
    </source>
</reference>
<proteinExistence type="predicted"/>
<evidence type="ECO:0000259" key="1">
    <source>
        <dbReference type="Pfam" id="PF18557"/>
    </source>
</evidence>
<protein>
    <recommendedName>
        <fullName evidence="1">Anti-sigma factor NepR domain-containing protein</fullName>
    </recommendedName>
</protein>
<dbReference type="RefSeq" id="WP_160762650.1">
    <property type="nucleotide sequence ID" value="NZ_WUPT01000001.1"/>
</dbReference>
<dbReference type="Pfam" id="PF18557">
    <property type="entry name" value="NepR"/>
    <property type="match status" value="1"/>
</dbReference>
<dbReference type="EMBL" id="WUPT01000001">
    <property type="protein sequence ID" value="MXQ06727.1"/>
    <property type="molecule type" value="Genomic_DNA"/>
</dbReference>
<gene>
    <name evidence="2" type="ORF">GQ651_02595</name>
</gene>
<sequence length="55" mass="6262">MGNPPKSKRDYQEIDENLRRVFDEVVNEGVPDRFADLLGKLKRGETPVKSSEGDE</sequence>
<organism evidence="2 3">
    <name type="scientific">Kangsaoukella pontilimi</name>
    <dbReference type="NCBI Taxonomy" id="2691042"/>
    <lineage>
        <taxon>Bacteria</taxon>
        <taxon>Pseudomonadati</taxon>
        <taxon>Pseudomonadota</taxon>
        <taxon>Alphaproteobacteria</taxon>
        <taxon>Rhodobacterales</taxon>
        <taxon>Paracoccaceae</taxon>
        <taxon>Kangsaoukella</taxon>
    </lineage>
</organism>
<evidence type="ECO:0000313" key="3">
    <source>
        <dbReference type="Proteomes" id="UP000480350"/>
    </source>
</evidence>
<name>A0A7C9IEL7_9RHOB</name>
<dbReference type="AlphaFoldDB" id="A0A7C9IEL7"/>
<dbReference type="Proteomes" id="UP000480350">
    <property type="component" value="Unassembled WGS sequence"/>
</dbReference>
<dbReference type="InterPro" id="IPR041649">
    <property type="entry name" value="NepR"/>
</dbReference>
<keyword evidence="3" id="KW-1185">Reference proteome</keyword>
<feature type="domain" description="Anti-sigma factor NepR" evidence="1">
    <location>
        <begin position="12"/>
        <end position="45"/>
    </location>
</feature>
<reference evidence="2 3" key="2">
    <citation type="submission" date="2020-03" db="EMBL/GenBank/DDBJ databases">
        <title>Kangsaoukella pontilimi gen. nov., sp. nov., a new member of the family Rhodobacteraceae isolated from a tidal mudflat.</title>
        <authorList>
            <person name="Kim I.S."/>
        </authorList>
    </citation>
    <scope>NUCLEOTIDE SEQUENCE [LARGE SCALE GENOMIC DNA]</scope>
    <source>
        <strain evidence="2 3">GH1-50</strain>
    </source>
</reference>
<accession>A0A7C9IEL7</accession>